<comment type="caution">
    <text evidence="2">The sequence shown here is derived from an EMBL/GenBank/DDBJ whole genome shotgun (WGS) entry which is preliminary data.</text>
</comment>
<feature type="compositionally biased region" description="Low complexity" evidence="1">
    <location>
        <begin position="176"/>
        <end position="192"/>
    </location>
</feature>
<evidence type="ECO:0000313" key="2">
    <source>
        <dbReference type="EMBL" id="KAJ9491453.1"/>
    </source>
</evidence>
<dbReference type="EMBL" id="LACB01000032">
    <property type="protein sequence ID" value="KAJ9491453.1"/>
    <property type="molecule type" value="Genomic_DNA"/>
</dbReference>
<evidence type="ECO:0000313" key="3">
    <source>
        <dbReference type="Proteomes" id="UP001227192"/>
    </source>
</evidence>
<gene>
    <name evidence="2" type="ORF">VN97_g1815</name>
</gene>
<keyword evidence="3" id="KW-1185">Reference proteome</keyword>
<sequence length="237" mass="24729">MFILIDCPIWRNSGCEQHLVREELWFIHVNQRLGPYQDAIVISTTVCPVEDAITTAGESCPTGPSGNGKGHDSGNGNDCTISTILSTRTVTLTQYPATVTDCPARDQVIHITTETVVAGITNSTRCSAHIICSRADDDRCTPITYGSLVGETGVSHVGGNVPGSGVSAGEGEGEDSTSSSSSPSVSAGKNASHLSSLPSITRTCINPATPSRFTGIYSATAKVSPSQPPLLLLRVQV</sequence>
<proteinExistence type="predicted"/>
<dbReference type="Proteomes" id="UP001227192">
    <property type="component" value="Unassembled WGS sequence"/>
</dbReference>
<organism evidence="2 3">
    <name type="scientific">Penicillium thymicola</name>
    <dbReference type="NCBI Taxonomy" id="293382"/>
    <lineage>
        <taxon>Eukaryota</taxon>
        <taxon>Fungi</taxon>
        <taxon>Dikarya</taxon>
        <taxon>Ascomycota</taxon>
        <taxon>Pezizomycotina</taxon>
        <taxon>Eurotiomycetes</taxon>
        <taxon>Eurotiomycetidae</taxon>
        <taxon>Eurotiales</taxon>
        <taxon>Aspergillaceae</taxon>
        <taxon>Penicillium</taxon>
    </lineage>
</organism>
<protein>
    <submittedName>
        <fullName evidence="2">Uncharacterized protein</fullName>
    </submittedName>
</protein>
<name>A0AAI9TQF4_PENTH</name>
<feature type="region of interest" description="Disordered" evidence="1">
    <location>
        <begin position="151"/>
        <end position="193"/>
    </location>
</feature>
<feature type="compositionally biased region" description="Gly residues" evidence="1">
    <location>
        <begin position="160"/>
        <end position="170"/>
    </location>
</feature>
<reference evidence="2" key="2">
    <citation type="journal article" date="2016" name="Fungal Biol.">
        <title>Ochratoxin A production by Penicillium thymicola.</title>
        <authorList>
            <person name="Nguyen H.D.T."/>
            <person name="McMullin D.R."/>
            <person name="Ponomareva E."/>
            <person name="Riley R."/>
            <person name="Pomraning K.R."/>
            <person name="Baker S.E."/>
            <person name="Seifert K.A."/>
        </authorList>
    </citation>
    <scope>NUCLEOTIDE SEQUENCE</scope>
    <source>
        <strain evidence="2">DAOM 180753</strain>
    </source>
</reference>
<dbReference type="AlphaFoldDB" id="A0AAI9TQF4"/>
<reference evidence="2" key="1">
    <citation type="submission" date="2015-06" db="EMBL/GenBank/DDBJ databases">
        <authorList>
            <person name="Nguyen H."/>
        </authorList>
    </citation>
    <scope>NUCLEOTIDE SEQUENCE</scope>
    <source>
        <strain evidence="2">DAOM 180753</strain>
    </source>
</reference>
<accession>A0AAI9TQF4</accession>
<evidence type="ECO:0000256" key="1">
    <source>
        <dbReference type="SAM" id="MobiDB-lite"/>
    </source>
</evidence>